<proteinExistence type="predicted"/>
<dbReference type="GO" id="GO:0000166">
    <property type="term" value="F:nucleotide binding"/>
    <property type="evidence" value="ECO:0007669"/>
    <property type="project" value="InterPro"/>
</dbReference>
<dbReference type="Pfam" id="PF19051">
    <property type="entry name" value="GFO_IDH_MocA_C2"/>
    <property type="match status" value="1"/>
</dbReference>
<gene>
    <name evidence="4" type="primary">gfo_8</name>
    <name evidence="3" type="ORF">DIT97_20820</name>
    <name evidence="4" type="ORF">GmarT_37290</name>
</gene>
<organism evidence="3 5">
    <name type="scientific">Gimesia maris</name>
    <dbReference type="NCBI Taxonomy" id="122"/>
    <lineage>
        <taxon>Bacteria</taxon>
        <taxon>Pseudomonadati</taxon>
        <taxon>Planctomycetota</taxon>
        <taxon>Planctomycetia</taxon>
        <taxon>Planctomycetales</taxon>
        <taxon>Planctomycetaceae</taxon>
        <taxon>Gimesia</taxon>
    </lineage>
</organism>
<evidence type="ECO:0000259" key="1">
    <source>
        <dbReference type="Pfam" id="PF01408"/>
    </source>
</evidence>
<dbReference type="GO" id="GO:0047061">
    <property type="term" value="F:glucose-fructose oxidoreductase activity"/>
    <property type="evidence" value="ECO:0007669"/>
    <property type="project" value="UniProtKB-EC"/>
</dbReference>
<dbReference type="SUPFAM" id="SSF55347">
    <property type="entry name" value="Glyceraldehyde-3-phosphate dehydrogenase-like, C-terminal domain"/>
    <property type="match status" value="1"/>
</dbReference>
<reference evidence="3 5" key="1">
    <citation type="journal article" date="2018" name="Nat. Biotechnol.">
        <title>A standardized bacterial taxonomy based on genome phylogeny substantially revises the tree of life.</title>
        <authorList>
            <person name="Parks D.H."/>
            <person name="Chuvochina M."/>
            <person name="Waite D.W."/>
            <person name="Rinke C."/>
            <person name="Skarshewski A."/>
            <person name="Chaumeil P.A."/>
            <person name="Hugenholtz P."/>
        </authorList>
    </citation>
    <scope>NUCLEOTIDE SEQUENCE [LARGE SCALE GENOMIC DNA]</scope>
    <source>
        <strain evidence="3">UBA9375</strain>
    </source>
</reference>
<dbReference type="AlphaFoldDB" id="A0A3D3R982"/>
<dbReference type="PANTHER" id="PTHR43818">
    <property type="entry name" value="BCDNA.GH03377"/>
    <property type="match status" value="1"/>
</dbReference>
<dbReference type="InterPro" id="IPR036291">
    <property type="entry name" value="NAD(P)-bd_dom_sf"/>
</dbReference>
<dbReference type="EC" id="1.1.99.28" evidence="4"/>
<keyword evidence="6" id="KW-1185">Reference proteome</keyword>
<dbReference type="Proteomes" id="UP000263642">
    <property type="component" value="Unassembled WGS sequence"/>
</dbReference>
<dbReference type="InterPro" id="IPR006311">
    <property type="entry name" value="TAT_signal"/>
</dbReference>
<evidence type="ECO:0000313" key="6">
    <source>
        <dbReference type="Proteomes" id="UP000322887"/>
    </source>
</evidence>
<feature type="domain" description="Gfo/Idh/MocA-like oxidoreductase N-terminal" evidence="1">
    <location>
        <begin position="44"/>
        <end position="168"/>
    </location>
</feature>
<dbReference type="Gene3D" id="3.30.360.10">
    <property type="entry name" value="Dihydrodipicolinate Reductase, domain 2"/>
    <property type="match status" value="1"/>
</dbReference>
<keyword evidence="4" id="KW-0560">Oxidoreductase</keyword>
<dbReference type="InterPro" id="IPR000683">
    <property type="entry name" value="Gfo/Idh/MocA-like_OxRdtase_N"/>
</dbReference>
<accession>A0A517XEB7</accession>
<sequence>MSQQSRREFLEQSMFAAAGAAALSTSIPQLSAAESQSSSPNEKLRVALLGVNGRGQSHLNAFAGRKDTEIVAIVDPDESVGMTKGVGNVYKKTDKKPAYYKDLRKAFDDQDIDIVSIATPNHWHALGAIWAIQAGKDVYCEKPVSHNVSEGRRIVEAARKHNKIVQTGTQCRSQPGLIDAVEFVKAGGIGEVKLARGTCYKRRKSIGPKGNYDVPASVDYDLWLGPAPMAPLTRQRFHYDWHWQTPTGNGDLGNQGIHQMDVARWGLGVDNVGSSVQAYGGRLGYTDAGDVANTQVSIHQFGDKRLVFEVRGLETDDYRGAKVGVIFYGTDGYVVIPSYNRASAFDLDGKLIKKFSGSADHFANFVDAVRSRKISDLNADIEEGHVSSALCHLGNISYELGEKMPVKEVAGEFKGDSEALETLGRFRDHLGNNKLDQDDTVISMGPKLSLDSKSETFTGGMASTANPMLSREYRKPFVVPTTAEL</sequence>
<dbReference type="GeneID" id="98648228"/>
<dbReference type="RefSeq" id="WP_002645534.1">
    <property type="nucleotide sequence ID" value="NZ_CAXAST010000016.1"/>
</dbReference>
<accession>A0A3D3R982</accession>
<evidence type="ECO:0000313" key="4">
    <source>
        <dbReference type="EMBL" id="QEG17845.1"/>
    </source>
</evidence>
<dbReference type="Proteomes" id="UP000322887">
    <property type="component" value="Chromosome"/>
</dbReference>
<dbReference type="EMBL" id="CP042910">
    <property type="protein sequence ID" value="QEG17845.1"/>
    <property type="molecule type" value="Genomic_DNA"/>
</dbReference>
<evidence type="ECO:0000313" key="5">
    <source>
        <dbReference type="Proteomes" id="UP000263642"/>
    </source>
</evidence>
<dbReference type="Pfam" id="PF01408">
    <property type="entry name" value="GFO_IDH_MocA"/>
    <property type="match status" value="1"/>
</dbReference>
<evidence type="ECO:0000313" key="3">
    <source>
        <dbReference type="EMBL" id="HCO25339.1"/>
    </source>
</evidence>
<evidence type="ECO:0000259" key="2">
    <source>
        <dbReference type="Pfam" id="PF19051"/>
    </source>
</evidence>
<dbReference type="PANTHER" id="PTHR43818:SF5">
    <property type="entry name" value="OXIDOREDUCTASE FAMILY PROTEIN"/>
    <property type="match status" value="1"/>
</dbReference>
<dbReference type="InterPro" id="IPR043906">
    <property type="entry name" value="Gfo/Idh/MocA_OxRdtase_bact_C"/>
</dbReference>
<dbReference type="SUPFAM" id="SSF51735">
    <property type="entry name" value="NAD(P)-binding Rossmann-fold domains"/>
    <property type="match status" value="1"/>
</dbReference>
<name>A0A3D3R982_9PLAN</name>
<reference evidence="4 6" key="2">
    <citation type="submission" date="2019-08" db="EMBL/GenBank/DDBJ databases">
        <title>Deep-cultivation of Planctomycetes and their phenomic and genomic characterization uncovers novel biology.</title>
        <authorList>
            <person name="Wiegand S."/>
            <person name="Jogler M."/>
            <person name="Boedeker C."/>
            <person name="Pinto D."/>
            <person name="Vollmers J."/>
            <person name="Rivas-Marin E."/>
            <person name="Kohn T."/>
            <person name="Peeters S.H."/>
            <person name="Heuer A."/>
            <person name="Rast P."/>
            <person name="Oberbeckmann S."/>
            <person name="Bunk B."/>
            <person name="Jeske O."/>
            <person name="Meyerdierks A."/>
            <person name="Storesund J.E."/>
            <person name="Kallscheuer N."/>
            <person name="Luecker S."/>
            <person name="Lage O.M."/>
            <person name="Pohl T."/>
            <person name="Merkel B.J."/>
            <person name="Hornburger P."/>
            <person name="Mueller R.-W."/>
            <person name="Bruemmer F."/>
            <person name="Labrenz M."/>
            <person name="Spormann A.M."/>
            <person name="Op den Camp H."/>
            <person name="Overmann J."/>
            <person name="Amann R."/>
            <person name="Jetten M.S.M."/>
            <person name="Mascher T."/>
            <person name="Medema M.H."/>
            <person name="Devos D.P."/>
            <person name="Kaster A.-K."/>
            <person name="Ovreas L."/>
            <person name="Rohde M."/>
            <person name="Galperin M.Y."/>
            <person name="Jogler C."/>
        </authorList>
    </citation>
    <scope>NUCLEOTIDE SEQUENCE [LARGE SCALE GENOMIC DNA]</scope>
    <source>
        <strain evidence="4 6">DSM 8797</strain>
    </source>
</reference>
<dbReference type="PROSITE" id="PS51318">
    <property type="entry name" value="TAT"/>
    <property type="match status" value="1"/>
</dbReference>
<dbReference type="InterPro" id="IPR050463">
    <property type="entry name" value="Gfo/Idh/MocA_oxidrdct_glycsds"/>
</dbReference>
<dbReference type="EMBL" id="DQAY01000127">
    <property type="protein sequence ID" value="HCO25339.1"/>
    <property type="molecule type" value="Genomic_DNA"/>
</dbReference>
<protein>
    <submittedName>
        <fullName evidence="3">Gfo/Idh/MocA family oxidoreductase</fullName>
    </submittedName>
    <submittedName>
        <fullName evidence="4">Glucose--fructose oxidoreductase</fullName>
        <ecNumber evidence="4">1.1.99.28</ecNumber>
    </submittedName>
</protein>
<feature type="domain" description="Gfo/Idh/MocA-like oxidoreductase bacterial type C-terminal" evidence="2">
    <location>
        <begin position="213"/>
        <end position="420"/>
    </location>
</feature>
<dbReference type="Gene3D" id="3.40.50.720">
    <property type="entry name" value="NAD(P)-binding Rossmann-like Domain"/>
    <property type="match status" value="1"/>
</dbReference>